<keyword evidence="1 3" id="KW-0328">Glycosyltransferase</keyword>
<dbReference type="InterPro" id="IPR035595">
    <property type="entry name" value="UDP_glycos_trans_CS"/>
</dbReference>
<reference evidence="5 6" key="1">
    <citation type="journal article" date="2019" name="Int. J. Syst. Evol. Microbiol.">
        <title>The Global Catalogue of Microorganisms (GCM) 10K type strain sequencing project: providing services to taxonomists for standard genome sequencing and annotation.</title>
        <authorList>
            <consortium name="The Broad Institute Genomics Platform"/>
            <consortium name="The Broad Institute Genome Sequencing Center for Infectious Disease"/>
            <person name="Wu L."/>
            <person name="Ma J."/>
        </authorList>
    </citation>
    <scope>NUCLEOTIDE SEQUENCE [LARGE SCALE GENOMIC DNA]</scope>
    <source>
        <strain evidence="5 6">JCM 14718</strain>
    </source>
</reference>
<dbReference type="PANTHER" id="PTHR48043">
    <property type="entry name" value="EG:EG0003.4 PROTEIN-RELATED"/>
    <property type="match status" value="1"/>
</dbReference>
<dbReference type="RefSeq" id="WP_344311282.1">
    <property type="nucleotide sequence ID" value="NZ_BAAANY010000010.1"/>
</dbReference>
<dbReference type="Pfam" id="PF21036">
    <property type="entry name" value="EryCIII-like_N"/>
    <property type="match status" value="1"/>
</dbReference>
<dbReference type="EMBL" id="BAAANY010000010">
    <property type="protein sequence ID" value="GAA1682459.1"/>
    <property type="molecule type" value="Genomic_DNA"/>
</dbReference>
<dbReference type="PANTHER" id="PTHR48043:SF145">
    <property type="entry name" value="FI06409P-RELATED"/>
    <property type="match status" value="1"/>
</dbReference>
<evidence type="ECO:0000256" key="2">
    <source>
        <dbReference type="ARBA" id="ARBA00022679"/>
    </source>
</evidence>
<dbReference type="InterPro" id="IPR050271">
    <property type="entry name" value="UDP-glycosyltransferase"/>
</dbReference>
<name>A0ABN2H5T2_9ACTN</name>
<protein>
    <submittedName>
        <fullName evidence="5">Glycosyltransferase</fullName>
    </submittedName>
</protein>
<dbReference type="CDD" id="cd03784">
    <property type="entry name" value="GT1_Gtf-like"/>
    <property type="match status" value="1"/>
</dbReference>
<evidence type="ECO:0000259" key="4">
    <source>
        <dbReference type="Pfam" id="PF21036"/>
    </source>
</evidence>
<dbReference type="InterPro" id="IPR002213">
    <property type="entry name" value="UDP_glucos_trans"/>
</dbReference>
<proteinExistence type="inferred from homology"/>
<dbReference type="SUPFAM" id="SSF53756">
    <property type="entry name" value="UDP-Glycosyltransferase/glycogen phosphorylase"/>
    <property type="match status" value="1"/>
</dbReference>
<evidence type="ECO:0000256" key="3">
    <source>
        <dbReference type="RuleBase" id="RU003718"/>
    </source>
</evidence>
<evidence type="ECO:0000313" key="6">
    <source>
        <dbReference type="Proteomes" id="UP001500618"/>
    </source>
</evidence>
<organism evidence="5 6">
    <name type="scientific">Fodinicola feengrottensis</name>
    <dbReference type="NCBI Taxonomy" id="435914"/>
    <lineage>
        <taxon>Bacteria</taxon>
        <taxon>Bacillati</taxon>
        <taxon>Actinomycetota</taxon>
        <taxon>Actinomycetes</taxon>
        <taxon>Mycobacteriales</taxon>
        <taxon>Fodinicola</taxon>
    </lineage>
</organism>
<dbReference type="Gene3D" id="3.40.50.2000">
    <property type="entry name" value="Glycogen Phosphorylase B"/>
    <property type="match status" value="2"/>
</dbReference>
<comment type="similarity">
    <text evidence="3">Belongs to the UDP-glycosyltransferase family.</text>
</comment>
<gene>
    <name evidence="5" type="ORF">GCM10009765_34570</name>
</gene>
<keyword evidence="6" id="KW-1185">Reference proteome</keyword>
<sequence length="395" mass="42287">MRILFASQPSYSHLVPLVIPAALAAVRAGHDVRVASGPVVTTEITSRGLEATVLPHSIPMGQLMADPQVRKKVGFAAAGSRPGKATTDLPPSMFAATFVGALGGPFAQDLLKVIDDWKPDLIVRESTEFGSYLAAERRGIAQAAIDITPMAPYADPAVLQEINEQRVALGLDPVDDPWHPMRNFRAGVVPEAFYRPETRLPHAHYYRPPVPSDDRPLDPAIAHLPSDRPLVLASLGSNITHFVGDDGPSILDTIVAALAKLPVTAVLALGTGRDPAQWQGARADNVHLTSFVQQNLMLPACDAFITHAGFSGTREALAAGVPMVTLPMFAEQPENAVRIAEIGAGTGFRLEDVTADSLRTAVEQVLTDPTYRSHARGLQRQMLALPPLEGFLTDL</sequence>
<evidence type="ECO:0000256" key="1">
    <source>
        <dbReference type="ARBA" id="ARBA00022676"/>
    </source>
</evidence>
<accession>A0ABN2H5T2</accession>
<dbReference type="InterPro" id="IPR048284">
    <property type="entry name" value="EryCIII-like_N"/>
</dbReference>
<dbReference type="Pfam" id="PF00201">
    <property type="entry name" value="UDPGT"/>
    <property type="match status" value="1"/>
</dbReference>
<comment type="caution">
    <text evidence="5">The sequence shown here is derived from an EMBL/GenBank/DDBJ whole genome shotgun (WGS) entry which is preliminary data.</text>
</comment>
<keyword evidence="2 3" id="KW-0808">Transferase</keyword>
<dbReference type="PROSITE" id="PS00375">
    <property type="entry name" value="UDPGT"/>
    <property type="match status" value="1"/>
</dbReference>
<dbReference type="Proteomes" id="UP001500618">
    <property type="component" value="Unassembled WGS sequence"/>
</dbReference>
<feature type="domain" description="Erythromycin biosynthesis protein CIII-like N-terminal" evidence="4">
    <location>
        <begin position="27"/>
        <end position="143"/>
    </location>
</feature>
<evidence type="ECO:0000313" key="5">
    <source>
        <dbReference type="EMBL" id="GAA1682459.1"/>
    </source>
</evidence>